<dbReference type="InterPro" id="IPR007838">
    <property type="entry name" value="Cell_div_ZapA-like"/>
</dbReference>
<feature type="coiled-coil region" evidence="1">
    <location>
        <begin position="59"/>
        <end position="86"/>
    </location>
</feature>
<evidence type="ECO:0008006" key="5">
    <source>
        <dbReference type="Google" id="ProtNLM"/>
    </source>
</evidence>
<dbReference type="AlphaFoldDB" id="A0A1B1AG54"/>
<feature type="region of interest" description="Disordered" evidence="2">
    <location>
        <begin position="86"/>
        <end position="111"/>
    </location>
</feature>
<dbReference type="InterPro" id="IPR042233">
    <property type="entry name" value="Cell_div_ZapA_N"/>
</dbReference>
<dbReference type="RefSeq" id="WP_066769059.1">
    <property type="nucleotide sequence ID" value="NZ_CP013244.1"/>
</dbReference>
<sequence>MQATVKILDEDYAIECADCDHRRLEDLARALDTRLRGFSGDASALRRLVLTSLGLIDEAQATSAALARARCEIERLTDMLVEAQLGAHSQEPPDTPDRGRVSALRVAQGRA</sequence>
<dbReference type="Pfam" id="PF05164">
    <property type="entry name" value="ZapA"/>
    <property type="match status" value="1"/>
</dbReference>
<dbReference type="Proteomes" id="UP000092498">
    <property type="component" value="Chromosome"/>
</dbReference>
<reference evidence="3 4" key="1">
    <citation type="submission" date="2015-11" db="EMBL/GenBank/DDBJ databases">
        <title>Whole-Genome Sequence of Candidatus Oderbacter manganicum from the National Park Lower Oder Valley, Germany.</title>
        <authorList>
            <person name="Braun B."/>
            <person name="Liere K."/>
            <person name="Szewzyk U."/>
        </authorList>
    </citation>
    <scope>NUCLEOTIDE SEQUENCE [LARGE SCALE GENOMIC DNA]</scope>
    <source>
        <strain evidence="3 4">OTSz_A_272</strain>
    </source>
</reference>
<dbReference type="EMBL" id="CP013244">
    <property type="protein sequence ID" value="ANP45556.1"/>
    <property type="molecule type" value="Genomic_DNA"/>
</dbReference>
<dbReference type="KEGG" id="cbot:ATE48_06320"/>
<dbReference type="InParanoid" id="A0A1B1AG54"/>
<dbReference type="InterPro" id="IPR036192">
    <property type="entry name" value="Cell_div_ZapA-like_sf"/>
</dbReference>
<proteinExistence type="predicted"/>
<keyword evidence="1" id="KW-0175">Coiled coil</keyword>
<protein>
    <recommendedName>
        <fullName evidence="5">Cell division protein ZapA</fullName>
    </recommendedName>
</protein>
<evidence type="ECO:0000313" key="3">
    <source>
        <dbReference type="EMBL" id="ANP45556.1"/>
    </source>
</evidence>
<dbReference type="Gene3D" id="3.30.160.880">
    <property type="entry name" value="Cell division protein ZapA protomer, N-terminal domain"/>
    <property type="match status" value="1"/>
</dbReference>
<organism evidence="3 4">
    <name type="scientific">Candidatus Viadribacter manganicus</name>
    <dbReference type="NCBI Taxonomy" id="1759059"/>
    <lineage>
        <taxon>Bacteria</taxon>
        <taxon>Pseudomonadati</taxon>
        <taxon>Pseudomonadota</taxon>
        <taxon>Alphaproteobacteria</taxon>
        <taxon>Hyphomonadales</taxon>
        <taxon>Hyphomonadaceae</taxon>
        <taxon>Candidatus Viadribacter</taxon>
    </lineage>
</organism>
<gene>
    <name evidence="3" type="ORF">ATE48_06320</name>
</gene>
<dbReference type="SUPFAM" id="SSF102829">
    <property type="entry name" value="Cell division protein ZapA-like"/>
    <property type="match status" value="1"/>
</dbReference>
<evidence type="ECO:0000256" key="1">
    <source>
        <dbReference type="SAM" id="Coils"/>
    </source>
</evidence>
<accession>A0A1B1AG54</accession>
<keyword evidence="4" id="KW-1185">Reference proteome</keyword>
<name>A0A1B1AG54_9PROT</name>
<evidence type="ECO:0000256" key="2">
    <source>
        <dbReference type="SAM" id="MobiDB-lite"/>
    </source>
</evidence>
<dbReference type="STRING" id="1759059.ATE48_06320"/>
<evidence type="ECO:0000313" key="4">
    <source>
        <dbReference type="Proteomes" id="UP000092498"/>
    </source>
</evidence>
<dbReference type="OrthoDB" id="9797575at2"/>